<dbReference type="EMBL" id="CH476624">
    <property type="protein sequence ID" value="EDO00723.1"/>
    <property type="molecule type" value="Genomic_DNA"/>
</dbReference>
<keyword evidence="3" id="KW-1185">Reference proteome</keyword>
<dbReference type="Proteomes" id="UP000001312">
    <property type="component" value="Unassembled WGS sequence"/>
</dbReference>
<gene>
    <name evidence="2" type="ORF">SS1G_03196</name>
</gene>
<dbReference type="HOGENOM" id="CLU_3242417_0_0_1"/>
<feature type="compositionally biased region" description="Basic and acidic residues" evidence="1">
    <location>
        <begin position="18"/>
        <end position="27"/>
    </location>
</feature>
<dbReference type="InParanoid" id="A7ED07"/>
<organism evidence="2 3">
    <name type="scientific">Sclerotinia sclerotiorum (strain ATCC 18683 / 1980 / Ss-1)</name>
    <name type="common">White mold</name>
    <name type="synonym">Whetzelinia sclerotiorum</name>
    <dbReference type="NCBI Taxonomy" id="665079"/>
    <lineage>
        <taxon>Eukaryota</taxon>
        <taxon>Fungi</taxon>
        <taxon>Dikarya</taxon>
        <taxon>Ascomycota</taxon>
        <taxon>Pezizomycotina</taxon>
        <taxon>Leotiomycetes</taxon>
        <taxon>Helotiales</taxon>
        <taxon>Sclerotiniaceae</taxon>
        <taxon>Sclerotinia</taxon>
    </lineage>
</organism>
<accession>A7ED07</accession>
<dbReference type="RefSeq" id="XP_001595108.1">
    <property type="nucleotide sequence ID" value="XM_001595058.1"/>
</dbReference>
<evidence type="ECO:0000256" key="1">
    <source>
        <dbReference type="SAM" id="MobiDB-lite"/>
    </source>
</evidence>
<dbReference type="AlphaFoldDB" id="A7ED07"/>
<name>A7ED07_SCLS1</name>
<proteinExistence type="predicted"/>
<sequence length="43" mass="4775">MVCRLYSGPSLVAKRSTGHQESRKVDTLDDDKAESESNAFSCR</sequence>
<feature type="region of interest" description="Disordered" evidence="1">
    <location>
        <begin position="1"/>
        <end position="43"/>
    </location>
</feature>
<evidence type="ECO:0000313" key="3">
    <source>
        <dbReference type="Proteomes" id="UP000001312"/>
    </source>
</evidence>
<reference evidence="3" key="1">
    <citation type="journal article" date="2011" name="PLoS Genet.">
        <title>Genomic analysis of the necrotrophic fungal pathogens Sclerotinia sclerotiorum and Botrytis cinerea.</title>
        <authorList>
            <person name="Amselem J."/>
            <person name="Cuomo C.A."/>
            <person name="van Kan J.A."/>
            <person name="Viaud M."/>
            <person name="Benito E.P."/>
            <person name="Couloux A."/>
            <person name="Coutinho P.M."/>
            <person name="de Vries R.P."/>
            <person name="Dyer P.S."/>
            <person name="Fillinger S."/>
            <person name="Fournier E."/>
            <person name="Gout L."/>
            <person name="Hahn M."/>
            <person name="Kohn L."/>
            <person name="Lapalu N."/>
            <person name="Plummer K.M."/>
            <person name="Pradier J.M."/>
            <person name="Quevillon E."/>
            <person name="Sharon A."/>
            <person name="Simon A."/>
            <person name="ten Have A."/>
            <person name="Tudzynski B."/>
            <person name="Tudzynski P."/>
            <person name="Wincker P."/>
            <person name="Andrew M."/>
            <person name="Anthouard V."/>
            <person name="Beever R.E."/>
            <person name="Beffa R."/>
            <person name="Benoit I."/>
            <person name="Bouzid O."/>
            <person name="Brault B."/>
            <person name="Chen Z."/>
            <person name="Choquer M."/>
            <person name="Collemare J."/>
            <person name="Cotton P."/>
            <person name="Danchin E.G."/>
            <person name="Da Silva C."/>
            <person name="Gautier A."/>
            <person name="Giraud C."/>
            <person name="Giraud T."/>
            <person name="Gonzalez C."/>
            <person name="Grossetete S."/>
            <person name="Guldener U."/>
            <person name="Henrissat B."/>
            <person name="Howlett B.J."/>
            <person name="Kodira C."/>
            <person name="Kretschmer M."/>
            <person name="Lappartient A."/>
            <person name="Leroch M."/>
            <person name="Levis C."/>
            <person name="Mauceli E."/>
            <person name="Neuveglise C."/>
            <person name="Oeser B."/>
            <person name="Pearson M."/>
            <person name="Poulain J."/>
            <person name="Poussereau N."/>
            <person name="Quesneville H."/>
            <person name="Rascle C."/>
            <person name="Schumacher J."/>
            <person name="Segurens B."/>
            <person name="Sexton A."/>
            <person name="Silva E."/>
            <person name="Sirven C."/>
            <person name="Soanes D.M."/>
            <person name="Talbot N.J."/>
            <person name="Templeton M."/>
            <person name="Yandava C."/>
            <person name="Yarden O."/>
            <person name="Zeng Q."/>
            <person name="Rollins J.A."/>
            <person name="Lebrun M.H."/>
            <person name="Dickman M."/>
        </authorList>
    </citation>
    <scope>NUCLEOTIDE SEQUENCE [LARGE SCALE GENOMIC DNA]</scope>
    <source>
        <strain evidence="3">ATCC 18683 / 1980 / Ss-1</strain>
    </source>
</reference>
<evidence type="ECO:0000313" key="2">
    <source>
        <dbReference type="EMBL" id="EDO00723.1"/>
    </source>
</evidence>
<protein>
    <submittedName>
        <fullName evidence="2">Uncharacterized protein</fullName>
    </submittedName>
</protein>
<dbReference type="GeneID" id="5491623"/>
<dbReference type="KEGG" id="ssl:SS1G_03196"/>